<feature type="transmembrane region" description="Helical" evidence="3">
    <location>
        <begin position="39"/>
        <end position="59"/>
    </location>
</feature>
<organism evidence="5 6">
    <name type="scientific">Aquabacterium olei</name>
    <dbReference type="NCBI Taxonomy" id="1296669"/>
    <lineage>
        <taxon>Bacteria</taxon>
        <taxon>Pseudomonadati</taxon>
        <taxon>Pseudomonadota</taxon>
        <taxon>Betaproteobacteria</taxon>
        <taxon>Burkholderiales</taxon>
        <taxon>Aquabacterium</taxon>
    </lineage>
</organism>
<dbReference type="CDD" id="cd01949">
    <property type="entry name" value="GGDEF"/>
    <property type="match status" value="1"/>
</dbReference>
<dbReference type="FunFam" id="3.30.70.270:FF:000001">
    <property type="entry name" value="Diguanylate cyclase domain protein"/>
    <property type="match status" value="1"/>
</dbReference>
<sequence length="389" mass="42780">MSGNPATSFAEEHDPIIEAISRLAAFVFGPDRATRLRTAAILLCAVMYLICCLAARMAADIGVMRSFAPAWLAWTSLPAYVVFFLLVRSGRTRRLKDPTLMIPQNVFALLAIAFAYTAVGPHDRGLVLVLLALVTVFGMYTHTPKQSAAIGIVATLVLAATMGILSWLDPVYYPPAHELIRFELLAGSMPVVVLSAYRLSTWRERVATQRRDLRAALEQVQKLAVRDVLTGLYNRRFMQEKLDQSVKRFDRYGERFAVVLIDLDHFKQVNDQHGHKVGDEALQAFASAAMLVLRETDTVARWGGEEFLVVLPNATAGKAAIAMRRLREALSHAPVSASAPGLRVRFSSGIAVHEAPGNVAQILERADKALYQAKRSGRDRDALAARTGT</sequence>
<dbReference type="NCBIfam" id="TIGR00254">
    <property type="entry name" value="GGDEF"/>
    <property type="match status" value="1"/>
</dbReference>
<dbReference type="SMART" id="SM00267">
    <property type="entry name" value="GGDEF"/>
    <property type="match status" value="1"/>
</dbReference>
<dbReference type="InterPro" id="IPR000160">
    <property type="entry name" value="GGDEF_dom"/>
</dbReference>
<feature type="transmembrane region" description="Helical" evidence="3">
    <location>
        <begin position="125"/>
        <end position="141"/>
    </location>
</feature>
<dbReference type="SUPFAM" id="SSF55073">
    <property type="entry name" value="Nucleotide cyclase"/>
    <property type="match status" value="1"/>
</dbReference>
<dbReference type="EC" id="2.7.7.65" evidence="1"/>
<dbReference type="Gene3D" id="3.30.70.270">
    <property type="match status" value="1"/>
</dbReference>
<dbReference type="InterPro" id="IPR043128">
    <property type="entry name" value="Rev_trsase/Diguanyl_cyclase"/>
</dbReference>
<evidence type="ECO:0000256" key="2">
    <source>
        <dbReference type="ARBA" id="ARBA00034247"/>
    </source>
</evidence>
<accession>A0A2U8FTC4</accession>
<name>A0A2U8FTC4_9BURK</name>
<feature type="domain" description="GGDEF" evidence="4">
    <location>
        <begin position="254"/>
        <end position="386"/>
    </location>
</feature>
<feature type="transmembrane region" description="Helical" evidence="3">
    <location>
        <begin position="71"/>
        <end position="87"/>
    </location>
</feature>
<reference evidence="5 6" key="1">
    <citation type="submission" date="2018-05" db="EMBL/GenBank/DDBJ databases">
        <title>complete genome sequence of Aquabacterium olei NBRC 110486.</title>
        <authorList>
            <person name="Tang B."/>
            <person name="Chang J."/>
            <person name="Zhang L."/>
            <person name="Yang H."/>
        </authorList>
    </citation>
    <scope>NUCLEOTIDE SEQUENCE [LARGE SCALE GENOMIC DNA]</scope>
    <source>
        <strain evidence="5 6">NBRC 110486</strain>
    </source>
</reference>
<protein>
    <recommendedName>
        <fullName evidence="1">diguanylate cyclase</fullName>
        <ecNumber evidence="1">2.7.7.65</ecNumber>
    </recommendedName>
</protein>
<dbReference type="RefSeq" id="WP_109036664.1">
    <property type="nucleotide sequence ID" value="NZ_CP029210.1"/>
</dbReference>
<keyword evidence="3" id="KW-0812">Transmembrane</keyword>
<dbReference type="InterPro" id="IPR050469">
    <property type="entry name" value="Diguanylate_Cyclase"/>
</dbReference>
<evidence type="ECO:0000313" key="5">
    <source>
        <dbReference type="EMBL" id="AWI53664.1"/>
    </source>
</evidence>
<dbReference type="PANTHER" id="PTHR45138:SF9">
    <property type="entry name" value="DIGUANYLATE CYCLASE DGCM-RELATED"/>
    <property type="match status" value="1"/>
</dbReference>
<proteinExistence type="predicted"/>
<feature type="transmembrane region" description="Helical" evidence="3">
    <location>
        <begin position="99"/>
        <end position="119"/>
    </location>
</feature>
<dbReference type="PANTHER" id="PTHR45138">
    <property type="entry name" value="REGULATORY COMPONENTS OF SENSORY TRANSDUCTION SYSTEM"/>
    <property type="match status" value="1"/>
</dbReference>
<keyword evidence="6" id="KW-1185">Reference proteome</keyword>
<evidence type="ECO:0000256" key="3">
    <source>
        <dbReference type="SAM" id="Phobius"/>
    </source>
</evidence>
<gene>
    <name evidence="5" type="ORF">DEH84_09620</name>
</gene>
<dbReference type="PROSITE" id="PS50887">
    <property type="entry name" value="GGDEF"/>
    <property type="match status" value="1"/>
</dbReference>
<evidence type="ECO:0000259" key="4">
    <source>
        <dbReference type="PROSITE" id="PS50887"/>
    </source>
</evidence>
<dbReference type="OrthoDB" id="9813903at2"/>
<keyword evidence="3" id="KW-0472">Membrane</keyword>
<keyword evidence="3" id="KW-1133">Transmembrane helix</keyword>
<dbReference type="GO" id="GO:0052621">
    <property type="term" value="F:diguanylate cyclase activity"/>
    <property type="evidence" value="ECO:0007669"/>
    <property type="project" value="UniProtKB-EC"/>
</dbReference>
<dbReference type="EMBL" id="CP029210">
    <property type="protein sequence ID" value="AWI53664.1"/>
    <property type="molecule type" value="Genomic_DNA"/>
</dbReference>
<dbReference type="KEGG" id="aon:DEH84_09620"/>
<dbReference type="InterPro" id="IPR029787">
    <property type="entry name" value="Nucleotide_cyclase"/>
</dbReference>
<dbReference type="AlphaFoldDB" id="A0A2U8FTC4"/>
<feature type="transmembrane region" description="Helical" evidence="3">
    <location>
        <begin position="180"/>
        <end position="200"/>
    </location>
</feature>
<comment type="catalytic activity">
    <reaction evidence="2">
        <text>2 GTP = 3',3'-c-di-GMP + 2 diphosphate</text>
        <dbReference type="Rhea" id="RHEA:24898"/>
        <dbReference type="ChEBI" id="CHEBI:33019"/>
        <dbReference type="ChEBI" id="CHEBI:37565"/>
        <dbReference type="ChEBI" id="CHEBI:58805"/>
        <dbReference type="EC" id="2.7.7.65"/>
    </reaction>
</comment>
<dbReference type="Pfam" id="PF00990">
    <property type="entry name" value="GGDEF"/>
    <property type="match status" value="1"/>
</dbReference>
<evidence type="ECO:0000313" key="6">
    <source>
        <dbReference type="Proteomes" id="UP000244892"/>
    </source>
</evidence>
<evidence type="ECO:0000256" key="1">
    <source>
        <dbReference type="ARBA" id="ARBA00012528"/>
    </source>
</evidence>
<feature type="transmembrane region" description="Helical" evidence="3">
    <location>
        <begin position="148"/>
        <end position="168"/>
    </location>
</feature>
<dbReference type="Proteomes" id="UP000244892">
    <property type="component" value="Chromosome"/>
</dbReference>